<dbReference type="InterPro" id="IPR029033">
    <property type="entry name" value="His_PPase_superfam"/>
</dbReference>
<dbReference type="Gene3D" id="3.40.50.1240">
    <property type="entry name" value="Phosphoglycerate mutase-like"/>
    <property type="match status" value="2"/>
</dbReference>
<dbReference type="AlphaFoldDB" id="A0A4R3M1V5"/>
<sequence length="394" mass="41216">MVLAACLGGAAPASAEKVLERVVLVQRHGVRAPTQSPETLAAWSPRPWPNWPVPRGELTPHGREVVGLVSDAIRSHYVRAGLLPAEGCPGNGLVVWADGKDQRTRESGQAMADRLAPGCGVVAQHGPDGAVDPLFHGLQAACKLDPDAASAAVLAVTGTRDDLADPASAAAVRRIWDVLGRRDAPGPSSFKADAHGIRLTGPLSVAASASEVFVLEYAENMPLADVAWGTVPAPDALAPLLASRIRATNLTRRLPYLARREGGRMAHLMLATLAGAPRAAEPTLGLDVRLLALAGHDTNLSQMAGVFGVEWSLPGQPDPTAPATAFALERWRDPSSGAVSVALTLWYGELDGLRRLDQAKVHGVPISLPGCPNGDCPLEALSARILAEIPADCR</sequence>
<proteinExistence type="predicted"/>
<dbReference type="PROSITE" id="PS00616">
    <property type="entry name" value="HIS_ACID_PHOSPHAT_1"/>
    <property type="match status" value="1"/>
</dbReference>
<protein>
    <submittedName>
        <fullName evidence="1">4-phytase/acid phosphatase</fullName>
    </submittedName>
</protein>
<dbReference type="Pfam" id="PF00328">
    <property type="entry name" value="His_Phos_2"/>
    <property type="match status" value="1"/>
</dbReference>
<dbReference type="RefSeq" id="WP_165933712.1">
    <property type="nucleotide sequence ID" value="NZ_SMAI01000005.1"/>
</dbReference>
<organism evidence="1 2">
    <name type="scientific">Aquabacter spiritensis</name>
    <dbReference type="NCBI Taxonomy" id="933073"/>
    <lineage>
        <taxon>Bacteria</taxon>
        <taxon>Pseudomonadati</taxon>
        <taxon>Pseudomonadota</taxon>
        <taxon>Alphaproteobacteria</taxon>
        <taxon>Hyphomicrobiales</taxon>
        <taxon>Xanthobacteraceae</taxon>
        <taxon>Aquabacter</taxon>
    </lineage>
</organism>
<dbReference type="InterPro" id="IPR033379">
    <property type="entry name" value="Acid_Pase_AS"/>
</dbReference>
<dbReference type="Proteomes" id="UP000294664">
    <property type="component" value="Unassembled WGS sequence"/>
</dbReference>
<comment type="caution">
    <text evidence="1">The sequence shown here is derived from an EMBL/GenBank/DDBJ whole genome shotgun (WGS) entry which is preliminary data.</text>
</comment>
<keyword evidence="2" id="KW-1185">Reference proteome</keyword>
<reference evidence="1 2" key="1">
    <citation type="submission" date="2019-03" db="EMBL/GenBank/DDBJ databases">
        <title>Genomic Encyclopedia of Type Strains, Phase IV (KMG-IV): sequencing the most valuable type-strain genomes for metagenomic binning, comparative biology and taxonomic classification.</title>
        <authorList>
            <person name="Goeker M."/>
        </authorList>
    </citation>
    <scope>NUCLEOTIDE SEQUENCE [LARGE SCALE GENOMIC DNA]</scope>
    <source>
        <strain evidence="1 2">DSM 9035</strain>
    </source>
</reference>
<evidence type="ECO:0000313" key="2">
    <source>
        <dbReference type="Proteomes" id="UP000294664"/>
    </source>
</evidence>
<dbReference type="InterPro" id="IPR000560">
    <property type="entry name" value="His_Pase_clade-2"/>
</dbReference>
<dbReference type="SUPFAM" id="SSF53254">
    <property type="entry name" value="Phosphoglycerate mutase-like"/>
    <property type="match status" value="1"/>
</dbReference>
<dbReference type="CDD" id="cd07061">
    <property type="entry name" value="HP_HAP_like"/>
    <property type="match status" value="1"/>
</dbReference>
<gene>
    <name evidence="1" type="ORF">EDC64_105116</name>
</gene>
<evidence type="ECO:0000313" key="1">
    <source>
        <dbReference type="EMBL" id="TCT05085.1"/>
    </source>
</evidence>
<name>A0A4R3M1V5_9HYPH</name>
<accession>A0A4R3M1V5</accession>
<dbReference type="EMBL" id="SMAI01000005">
    <property type="protein sequence ID" value="TCT05085.1"/>
    <property type="molecule type" value="Genomic_DNA"/>
</dbReference>